<dbReference type="AlphaFoldDB" id="A0A2I9DJ38"/>
<reference evidence="3" key="1">
    <citation type="submission" date="2018-01" db="EMBL/GenBank/DDBJ databases">
        <title>Draft Genome Sequence of the Radioresistant Bacterium Deinococcus aerius TR0125, Isolated from the Higher Atmosphere above Japan.</title>
        <authorList>
            <person name="Satoh K."/>
            <person name="Arai H."/>
            <person name="Sanzen T."/>
            <person name="Kawaguchi Y."/>
            <person name="Hayashi H."/>
            <person name="Yokobori S."/>
            <person name="Yamagishi A."/>
            <person name="Oono Y."/>
            <person name="Narumi I."/>
        </authorList>
    </citation>
    <scope>NUCLEOTIDE SEQUENCE [LARGE SCALE GENOMIC DNA]</scope>
    <source>
        <strain evidence="3">TR0125</strain>
    </source>
</reference>
<proteinExistence type="predicted"/>
<accession>A0A2I9DJ38</accession>
<dbReference type="EMBL" id="BFAG01000002">
    <property type="protein sequence ID" value="GBF04791.1"/>
    <property type="molecule type" value="Genomic_DNA"/>
</dbReference>
<evidence type="ECO:0000313" key="2">
    <source>
        <dbReference type="EMBL" id="GBF04791.1"/>
    </source>
</evidence>
<comment type="caution">
    <text evidence="2">The sequence shown here is derived from an EMBL/GenBank/DDBJ whole genome shotgun (WGS) entry which is preliminary data.</text>
</comment>
<gene>
    <name evidence="2" type="ORF">DAERI_020388</name>
</gene>
<evidence type="ECO:0000256" key="1">
    <source>
        <dbReference type="SAM" id="MobiDB-lite"/>
    </source>
</evidence>
<dbReference type="Proteomes" id="UP000236569">
    <property type="component" value="Unassembled WGS sequence"/>
</dbReference>
<name>A0A2I9DJ38_9DEIO</name>
<sequence>MGGGVGRQDGDASTASVPPPVPAALPLTLGGDGEPCAAASWGWISPGGPSGLPLLHADVAGGEGRSVEQPHGSEEWEAHVEVQVVDARPTEQDEHISAYHSSFYRINLLKLLLLKKGSRKRPSQTE</sequence>
<evidence type="ECO:0000313" key="3">
    <source>
        <dbReference type="Proteomes" id="UP000236569"/>
    </source>
</evidence>
<feature type="region of interest" description="Disordered" evidence="1">
    <location>
        <begin position="1"/>
        <end position="30"/>
    </location>
</feature>
<protein>
    <submittedName>
        <fullName evidence="2">Uncharacterized protein</fullName>
    </submittedName>
</protein>
<keyword evidence="3" id="KW-1185">Reference proteome</keyword>
<organism evidence="2 3">
    <name type="scientific">Deinococcus aerius</name>
    <dbReference type="NCBI Taxonomy" id="200253"/>
    <lineage>
        <taxon>Bacteria</taxon>
        <taxon>Thermotogati</taxon>
        <taxon>Deinococcota</taxon>
        <taxon>Deinococci</taxon>
        <taxon>Deinococcales</taxon>
        <taxon>Deinococcaceae</taxon>
        <taxon>Deinococcus</taxon>
    </lineage>
</organism>